<accession>A0A6N8DQG0</accession>
<keyword evidence="1" id="KW-0812">Transmembrane</keyword>
<feature type="transmembrane region" description="Helical" evidence="1">
    <location>
        <begin position="33"/>
        <end position="53"/>
    </location>
</feature>
<sequence length="181" mass="19762">MKTYAPNTSTEADYAAAIQVGAKRDADAEQARWTFMLTLFFRMVALLWIAEGLDQWRRILSPSEDFLGATAAVMAAVIFFAVMDLVAAVGLWMVAPWGGVVWLLTLIAQIFVSAMKPGFFTGGGLLMKGVDVALLTLYLFLSWRVNRANGETGPLDRLVDGALARVKGKGKPPPSDNEYSR</sequence>
<dbReference type="AlphaFoldDB" id="A0A6N8DQG0"/>
<evidence type="ECO:0000313" key="3">
    <source>
        <dbReference type="Proteomes" id="UP000439113"/>
    </source>
</evidence>
<feature type="transmembrane region" description="Helical" evidence="1">
    <location>
        <begin position="119"/>
        <end position="141"/>
    </location>
</feature>
<dbReference type="InterPro" id="IPR046161">
    <property type="entry name" value="DUF6163"/>
</dbReference>
<name>A0A6N8DQG0_RHOAC</name>
<evidence type="ECO:0000256" key="1">
    <source>
        <dbReference type="SAM" id="Phobius"/>
    </source>
</evidence>
<dbReference type="Proteomes" id="UP000439113">
    <property type="component" value="Unassembled WGS sequence"/>
</dbReference>
<keyword evidence="1" id="KW-0472">Membrane</keyword>
<dbReference type="EMBL" id="WNKS01000019">
    <property type="protein sequence ID" value="MTV32637.1"/>
    <property type="molecule type" value="Genomic_DNA"/>
</dbReference>
<reference evidence="2 3" key="1">
    <citation type="submission" date="2019-11" db="EMBL/GenBank/DDBJ databases">
        <title>Whole-genome sequence of a Rhodoblastus acidophilus DSM 142.</title>
        <authorList>
            <person name="Kyndt J.A."/>
            <person name="Meyer T.E."/>
        </authorList>
    </citation>
    <scope>NUCLEOTIDE SEQUENCE [LARGE SCALE GENOMIC DNA]</scope>
    <source>
        <strain evidence="2 3">DSM 142</strain>
    </source>
</reference>
<comment type="caution">
    <text evidence="2">The sequence shown here is derived from an EMBL/GenBank/DDBJ whole genome shotgun (WGS) entry which is preliminary data.</text>
</comment>
<dbReference type="OrthoDB" id="7843623at2"/>
<feature type="transmembrane region" description="Helical" evidence="1">
    <location>
        <begin position="89"/>
        <end position="112"/>
    </location>
</feature>
<gene>
    <name evidence="2" type="ORF">GJ654_16750</name>
</gene>
<proteinExistence type="predicted"/>
<organism evidence="2 3">
    <name type="scientific">Rhodoblastus acidophilus</name>
    <name type="common">Rhodopseudomonas acidophila</name>
    <dbReference type="NCBI Taxonomy" id="1074"/>
    <lineage>
        <taxon>Bacteria</taxon>
        <taxon>Pseudomonadati</taxon>
        <taxon>Pseudomonadota</taxon>
        <taxon>Alphaproteobacteria</taxon>
        <taxon>Hyphomicrobiales</taxon>
        <taxon>Rhodoblastaceae</taxon>
        <taxon>Rhodoblastus</taxon>
    </lineage>
</organism>
<evidence type="ECO:0000313" key="2">
    <source>
        <dbReference type="EMBL" id="MTV32637.1"/>
    </source>
</evidence>
<feature type="transmembrane region" description="Helical" evidence="1">
    <location>
        <begin position="65"/>
        <end position="83"/>
    </location>
</feature>
<keyword evidence="1" id="KW-1133">Transmembrane helix</keyword>
<protein>
    <submittedName>
        <fullName evidence="2">Uncharacterized protein</fullName>
    </submittedName>
</protein>
<dbReference type="RefSeq" id="WP_155447323.1">
    <property type="nucleotide sequence ID" value="NZ_JAOQNR010000018.1"/>
</dbReference>
<dbReference type="Pfam" id="PF19660">
    <property type="entry name" value="DUF6163"/>
    <property type="match status" value="1"/>
</dbReference>